<dbReference type="InterPro" id="IPR001138">
    <property type="entry name" value="Zn2Cys6_DnaBD"/>
</dbReference>
<accession>A0A1F8A4J9</accession>
<dbReference type="SMART" id="SM00066">
    <property type="entry name" value="GAL4"/>
    <property type="match status" value="1"/>
</dbReference>
<evidence type="ECO:0000256" key="3">
    <source>
        <dbReference type="ARBA" id="ARBA00023125"/>
    </source>
</evidence>
<dbReference type="GO" id="GO:0008270">
    <property type="term" value="F:zinc ion binding"/>
    <property type="evidence" value="ECO:0007669"/>
    <property type="project" value="InterPro"/>
</dbReference>
<sequence length="971" mass="108264">MSQSAHASKTRTRNGCANCRQSRVKCDGKEPSCTRCWQKGWQCTREKLTLKWKSDYQSRGLAFGREGVWGKGPSSKKNYPVISTGEQNWYSNSTVYPWSFVNQDISTMRWLYDEKGGPGQPSSMEIGVIRPKRDRVGVAEQAPLWYSPPVFPYPQAQKYAIMVEYFIDQVCPRTTSSLKIASPFTSVILPFCLNGSENGLVALQALAACYWSQSNPAHTSTAVRLKSHVLGELRRRIAADPSYITSPDPEVLVLMMMMSLYDIVDQCDKGWVVHLQGAKDIIRLRRRNLPNQTQCPVTAFAELFFAFQDVMGRTACAKADLFGPSFWDQTDRSVNPWMGCSPELVSILFSILDLSRIRPQMDTDLAEEVDFSMRASALNRRLGSLVQVLADPEDRALQAVADLKRLACTVYLHCALYNAEPSTPIVRSLVRRIIQQLSALLKENLIINATWPIFVAAVELDPADGENWPDPVTGELVDGRALVLRALATMAQSTVTSVARVRSIIETVWQSRDRDLATGSSGRQSSQHNDWEWYVVPLSDALSLPRLFRQNLSNTEGGIVDAIYARSELPTCNPEAAVVDYGIARAHLADNSLHVLLSPTDAHAVIEAAWGRRFCSPLNGASSMVYAPRNSEEVELVSQIVQAAIRWTTVMPPFITLEEHYASPKVREASAEARAHYANFPPAIMSKLESLGEERIQDLNKGNVSLQVISHGPGNLSPLLCAEVNDDLASAIARNPTRLAGFAMLPMSEPAAAVAELERCVTGQGFVGALVDNHLDGQFYDDERFWPIFEKAQELDVPIYIHPTFASDSMMEHYKGNYSDSVALALSAFGWAWHAETGHHILRLFASGLFDRLPKVKIVIGHMGELLPFQLDRVFAISDRWGRERGFREVWRNNIWITTSGMFSLTPLACLLQTTSIDHVLYSVDYPFSPNEKGLRFFEEIETSGLISGKDLELFAYQNAEALLNVKATHV</sequence>
<dbReference type="InterPro" id="IPR006680">
    <property type="entry name" value="Amidohydro-rel"/>
</dbReference>
<dbReference type="AlphaFoldDB" id="A0A1F8A4J9"/>
<comment type="caution">
    <text evidence="9">The sequence shown here is derived from an EMBL/GenBank/DDBJ whole genome shotgun (WGS) entry which is preliminary data.</text>
</comment>
<dbReference type="GO" id="GO:0000981">
    <property type="term" value="F:DNA-binding transcription factor activity, RNA polymerase II-specific"/>
    <property type="evidence" value="ECO:0007669"/>
    <property type="project" value="InterPro"/>
</dbReference>
<dbReference type="Pfam" id="PF00172">
    <property type="entry name" value="Zn_clus"/>
    <property type="match status" value="1"/>
</dbReference>
<evidence type="ECO:0000256" key="4">
    <source>
        <dbReference type="ARBA" id="ARBA00023163"/>
    </source>
</evidence>
<dbReference type="GO" id="GO:0005829">
    <property type="term" value="C:cytosol"/>
    <property type="evidence" value="ECO:0007669"/>
    <property type="project" value="TreeGrafter"/>
</dbReference>
<comment type="similarity">
    <text evidence="7">Belongs to the metallo-dependent hydrolases superfamily.</text>
</comment>
<dbReference type="PANTHER" id="PTHR21240">
    <property type="entry name" value="2-AMINO-3-CARBOXYLMUCONATE-6-SEMIALDEHYDE DECARBOXYLASE"/>
    <property type="match status" value="1"/>
</dbReference>
<dbReference type="Pfam" id="PF11951">
    <property type="entry name" value="Fungal_trans_2"/>
    <property type="match status" value="1"/>
</dbReference>
<evidence type="ECO:0000313" key="9">
    <source>
        <dbReference type="EMBL" id="OGM46623.1"/>
    </source>
</evidence>
<dbReference type="GeneID" id="34448035"/>
<keyword evidence="3" id="KW-0238">DNA-binding</keyword>
<dbReference type="Gene3D" id="4.10.240.10">
    <property type="entry name" value="Zn(2)-C6 fungal-type DNA-binding domain"/>
    <property type="match status" value="1"/>
</dbReference>
<dbReference type="InterPro" id="IPR032465">
    <property type="entry name" value="ACMSD"/>
</dbReference>
<dbReference type="InterPro" id="IPR036864">
    <property type="entry name" value="Zn2-C6_fun-type_DNA-bd_sf"/>
</dbReference>
<dbReference type="STRING" id="109264.A0A1F8A4J9"/>
<keyword evidence="1 7" id="KW-0210">Decarboxylase</keyword>
<gene>
    <name evidence="9" type="ORF">ABOM_004645</name>
</gene>
<dbReference type="EMBL" id="LYCR01000030">
    <property type="protein sequence ID" value="OGM46623.1"/>
    <property type="molecule type" value="Genomic_DNA"/>
</dbReference>
<evidence type="ECO:0000256" key="6">
    <source>
        <dbReference type="ARBA" id="ARBA00023242"/>
    </source>
</evidence>
<dbReference type="SUPFAM" id="SSF51556">
    <property type="entry name" value="Metallo-dependent hydrolases"/>
    <property type="match status" value="1"/>
</dbReference>
<dbReference type="OrthoDB" id="5069333at2759"/>
<dbReference type="InterPro" id="IPR040841">
    <property type="entry name" value="Luciferase_dom"/>
</dbReference>
<evidence type="ECO:0000259" key="8">
    <source>
        <dbReference type="PROSITE" id="PS50048"/>
    </source>
</evidence>
<dbReference type="SUPFAM" id="SSF57701">
    <property type="entry name" value="Zn2/Cys6 DNA-binding domain"/>
    <property type="match status" value="1"/>
</dbReference>
<dbReference type="RefSeq" id="XP_022390340.1">
    <property type="nucleotide sequence ID" value="XM_022531774.1"/>
</dbReference>
<dbReference type="Pfam" id="PF04909">
    <property type="entry name" value="Amidohydro_2"/>
    <property type="match status" value="1"/>
</dbReference>
<protein>
    <submittedName>
        <fullName evidence="9">C6 zinc finger domain protein</fullName>
    </submittedName>
</protein>
<evidence type="ECO:0000256" key="1">
    <source>
        <dbReference type="ARBA" id="ARBA00022793"/>
    </source>
</evidence>
<dbReference type="GO" id="GO:0003677">
    <property type="term" value="F:DNA binding"/>
    <property type="evidence" value="ECO:0007669"/>
    <property type="project" value="UniProtKB-KW"/>
</dbReference>
<dbReference type="GO" id="GO:0016787">
    <property type="term" value="F:hydrolase activity"/>
    <property type="evidence" value="ECO:0007669"/>
    <property type="project" value="InterPro"/>
</dbReference>
<dbReference type="InterPro" id="IPR021858">
    <property type="entry name" value="Fun_TF"/>
</dbReference>
<dbReference type="CDD" id="cd00067">
    <property type="entry name" value="GAL4"/>
    <property type="match status" value="1"/>
</dbReference>
<name>A0A1F8A4J9_9EURO</name>
<dbReference type="Pfam" id="PF17648">
    <property type="entry name" value="Luciferase"/>
    <property type="match status" value="1"/>
</dbReference>
<dbReference type="GO" id="GO:0019748">
    <property type="term" value="P:secondary metabolic process"/>
    <property type="evidence" value="ECO:0007669"/>
    <property type="project" value="TreeGrafter"/>
</dbReference>
<keyword evidence="10" id="KW-1185">Reference proteome</keyword>
<dbReference type="Proteomes" id="UP000179179">
    <property type="component" value="Unassembled WGS sequence"/>
</dbReference>
<evidence type="ECO:0000256" key="7">
    <source>
        <dbReference type="RuleBase" id="RU366045"/>
    </source>
</evidence>
<evidence type="ECO:0000313" key="10">
    <source>
        <dbReference type="Proteomes" id="UP000179179"/>
    </source>
</evidence>
<keyword evidence="5 7" id="KW-0456">Lyase</keyword>
<evidence type="ECO:0000256" key="5">
    <source>
        <dbReference type="ARBA" id="ARBA00023239"/>
    </source>
</evidence>
<keyword evidence="6" id="KW-0539">Nucleus</keyword>
<dbReference type="PROSITE" id="PS00463">
    <property type="entry name" value="ZN2_CY6_FUNGAL_1"/>
    <property type="match status" value="1"/>
</dbReference>
<dbReference type="Gene3D" id="3.20.20.140">
    <property type="entry name" value="Metal-dependent hydrolases"/>
    <property type="match status" value="1"/>
</dbReference>
<dbReference type="InterPro" id="IPR032466">
    <property type="entry name" value="Metal_Hydrolase"/>
</dbReference>
<organism evidence="9 10">
    <name type="scientific">Aspergillus bombycis</name>
    <dbReference type="NCBI Taxonomy" id="109264"/>
    <lineage>
        <taxon>Eukaryota</taxon>
        <taxon>Fungi</taxon>
        <taxon>Dikarya</taxon>
        <taxon>Ascomycota</taxon>
        <taxon>Pezizomycotina</taxon>
        <taxon>Eurotiomycetes</taxon>
        <taxon>Eurotiomycetidae</taxon>
        <taxon>Eurotiales</taxon>
        <taxon>Aspergillaceae</taxon>
        <taxon>Aspergillus</taxon>
    </lineage>
</organism>
<dbReference type="GO" id="GO:0016831">
    <property type="term" value="F:carboxy-lyase activity"/>
    <property type="evidence" value="ECO:0007669"/>
    <property type="project" value="UniProtKB-KW"/>
</dbReference>
<dbReference type="PANTHER" id="PTHR21240:SF30">
    <property type="entry name" value="AMIDOHYDROLASE-RELATED DOMAIN-CONTAINING PROTEIN-RELATED"/>
    <property type="match status" value="1"/>
</dbReference>
<keyword evidence="4" id="KW-0804">Transcription</keyword>
<keyword evidence="2" id="KW-0805">Transcription regulation</keyword>
<evidence type="ECO:0000256" key="2">
    <source>
        <dbReference type="ARBA" id="ARBA00023015"/>
    </source>
</evidence>
<proteinExistence type="inferred from homology"/>
<dbReference type="PROSITE" id="PS50048">
    <property type="entry name" value="ZN2_CY6_FUNGAL_2"/>
    <property type="match status" value="1"/>
</dbReference>
<feature type="domain" description="Zn(2)-C6 fungal-type" evidence="8">
    <location>
        <begin position="15"/>
        <end position="45"/>
    </location>
</feature>
<reference evidence="9 10" key="1">
    <citation type="journal article" date="2016" name="Genome Biol. Evol.">
        <title>Draft genome sequence of an aflatoxigenic Aspergillus species, A. bombycis.</title>
        <authorList>
            <person name="Moore G.G."/>
            <person name="Mack B.M."/>
            <person name="Beltz S.B."/>
            <person name="Gilbert M.K."/>
        </authorList>
    </citation>
    <scope>NUCLEOTIDE SEQUENCE [LARGE SCALE GENOMIC DNA]</scope>
    <source>
        <strain evidence="10">NRRL 26010</strain>
    </source>
</reference>